<reference evidence="1" key="1">
    <citation type="submission" date="2020-08" db="EMBL/GenBank/DDBJ databases">
        <title>Multicomponent nature underlies the extraordinary mechanical properties of spider dragline silk.</title>
        <authorList>
            <person name="Kono N."/>
            <person name="Nakamura H."/>
            <person name="Mori M."/>
            <person name="Yoshida Y."/>
            <person name="Ohtoshi R."/>
            <person name="Malay A.D."/>
            <person name="Moran D.A.P."/>
            <person name="Tomita M."/>
            <person name="Numata K."/>
            <person name="Arakawa K."/>
        </authorList>
    </citation>
    <scope>NUCLEOTIDE SEQUENCE</scope>
</reference>
<evidence type="ECO:0000313" key="1">
    <source>
        <dbReference type="EMBL" id="GFS59786.1"/>
    </source>
</evidence>
<dbReference type="AlphaFoldDB" id="A0A8X6MHX8"/>
<gene>
    <name evidence="1" type="ORF">TNIN_410481</name>
</gene>
<keyword evidence="2" id="KW-1185">Reference proteome</keyword>
<proteinExistence type="predicted"/>
<sequence length="110" mass="12248">MEEALNGYGLKASQQENAKSLIHHWVEVAANQADGAVAVPKQAETSLSFEPVGMERRCVLNSWSKEEVRAVIHYEWAAEYQKQKFITASGSLWARCDVEANGAEMVSHIQ</sequence>
<dbReference type="Proteomes" id="UP000886998">
    <property type="component" value="Unassembled WGS sequence"/>
</dbReference>
<comment type="caution">
    <text evidence="1">The sequence shown here is derived from an EMBL/GenBank/DDBJ whole genome shotgun (WGS) entry which is preliminary data.</text>
</comment>
<name>A0A8X6MHX8_9ARAC</name>
<evidence type="ECO:0000313" key="2">
    <source>
        <dbReference type="Proteomes" id="UP000886998"/>
    </source>
</evidence>
<organism evidence="1 2">
    <name type="scientific">Trichonephila inaurata madagascariensis</name>
    <dbReference type="NCBI Taxonomy" id="2747483"/>
    <lineage>
        <taxon>Eukaryota</taxon>
        <taxon>Metazoa</taxon>
        <taxon>Ecdysozoa</taxon>
        <taxon>Arthropoda</taxon>
        <taxon>Chelicerata</taxon>
        <taxon>Arachnida</taxon>
        <taxon>Araneae</taxon>
        <taxon>Araneomorphae</taxon>
        <taxon>Entelegynae</taxon>
        <taxon>Araneoidea</taxon>
        <taxon>Nephilidae</taxon>
        <taxon>Trichonephila</taxon>
        <taxon>Trichonephila inaurata</taxon>
    </lineage>
</organism>
<accession>A0A8X6MHX8</accession>
<protein>
    <submittedName>
        <fullName evidence="1">Uncharacterized protein</fullName>
    </submittedName>
</protein>
<dbReference type="EMBL" id="BMAV01027493">
    <property type="protein sequence ID" value="GFS59786.1"/>
    <property type="molecule type" value="Genomic_DNA"/>
</dbReference>